<dbReference type="GO" id="GO:0008360">
    <property type="term" value="P:regulation of cell shape"/>
    <property type="evidence" value="ECO:0007669"/>
    <property type="project" value="UniProtKB-KW"/>
</dbReference>
<feature type="transmembrane region" description="Helical" evidence="8">
    <location>
        <begin position="5"/>
        <end position="24"/>
    </location>
</feature>
<evidence type="ECO:0000256" key="5">
    <source>
        <dbReference type="ARBA" id="ARBA00022960"/>
    </source>
</evidence>
<sequence length="168" mass="19379">MKRGIIYFIEIIICLVLQSSLYPFISLANVMPNLLIILVVSTAYMRGKTTGMIIGFFSGLLLDILYGNLIGLYALFQMLIGYMAGFANAIYSEDDYTLPLVFVAIGDFIYQFLYYVFEFLLRGKLDFPYYFRTIIVPEIIYTVAAATIVYKLLHMVNHRLIRDENKEE</sequence>
<dbReference type="Proteomes" id="UP000196053">
    <property type="component" value="Chromosome I"/>
</dbReference>
<keyword evidence="6 8" id="KW-1133">Transmembrane helix</keyword>
<feature type="transmembrane region" description="Helical" evidence="8">
    <location>
        <begin position="129"/>
        <end position="150"/>
    </location>
</feature>
<evidence type="ECO:0000256" key="8">
    <source>
        <dbReference type="SAM" id="Phobius"/>
    </source>
</evidence>
<evidence type="ECO:0000313" key="10">
    <source>
        <dbReference type="Proteomes" id="UP000196053"/>
    </source>
</evidence>
<keyword evidence="5" id="KW-0133">Cell shape</keyword>
<dbReference type="EMBL" id="LN879430">
    <property type="protein sequence ID" value="CUH92691.1"/>
    <property type="molecule type" value="Genomic_DNA"/>
</dbReference>
<reference evidence="10" key="1">
    <citation type="submission" date="2015-09" db="EMBL/GenBank/DDBJ databases">
        <authorList>
            <person name="Wibberg D."/>
        </authorList>
    </citation>
    <scope>NUCLEOTIDE SEQUENCE [LARGE SCALE GENOMIC DNA]</scope>
    <source>
        <strain evidence="10">SD1D</strain>
    </source>
</reference>
<evidence type="ECO:0000256" key="7">
    <source>
        <dbReference type="ARBA" id="ARBA00023136"/>
    </source>
</evidence>
<dbReference type="RefSeq" id="WP_058258039.1">
    <property type="nucleotide sequence ID" value="NZ_DUPS01000029.1"/>
</dbReference>
<evidence type="ECO:0000313" key="9">
    <source>
        <dbReference type="EMBL" id="CUH92691.1"/>
    </source>
</evidence>
<evidence type="ECO:0000256" key="2">
    <source>
        <dbReference type="ARBA" id="ARBA00007776"/>
    </source>
</evidence>
<dbReference type="NCBIfam" id="TIGR03426">
    <property type="entry name" value="shape_MreD"/>
    <property type="match status" value="1"/>
</dbReference>
<dbReference type="PIRSF" id="PIRSF037497">
    <property type="entry name" value="MreD_Clostridium/Treponema_prd"/>
    <property type="match status" value="1"/>
</dbReference>
<feature type="transmembrane region" description="Helical" evidence="8">
    <location>
        <begin position="30"/>
        <end position="47"/>
    </location>
</feature>
<name>A0A0K8J4W8_9FIRM</name>
<dbReference type="AlphaFoldDB" id="A0A0K8J4W8"/>
<evidence type="ECO:0000256" key="1">
    <source>
        <dbReference type="ARBA" id="ARBA00004651"/>
    </source>
</evidence>
<gene>
    <name evidence="9" type="ORF">SD1D_1145</name>
</gene>
<keyword evidence="7 8" id="KW-0472">Membrane</keyword>
<feature type="transmembrane region" description="Helical" evidence="8">
    <location>
        <begin position="96"/>
        <end position="117"/>
    </location>
</feature>
<dbReference type="KEGG" id="hsd:SD1D_1145"/>
<evidence type="ECO:0000256" key="3">
    <source>
        <dbReference type="ARBA" id="ARBA00022475"/>
    </source>
</evidence>
<protein>
    <submittedName>
        <fullName evidence="9">Putative membrane protein</fullName>
    </submittedName>
</protein>
<dbReference type="OrthoDB" id="9796616at2"/>
<keyword evidence="10" id="KW-1185">Reference proteome</keyword>
<organism evidence="9 10">
    <name type="scientific">Herbinix luporum</name>
    <dbReference type="NCBI Taxonomy" id="1679721"/>
    <lineage>
        <taxon>Bacteria</taxon>
        <taxon>Bacillati</taxon>
        <taxon>Bacillota</taxon>
        <taxon>Clostridia</taxon>
        <taxon>Lachnospirales</taxon>
        <taxon>Lachnospiraceae</taxon>
        <taxon>Herbinix</taxon>
    </lineage>
</organism>
<keyword evidence="4 8" id="KW-0812">Transmembrane</keyword>
<comment type="similarity">
    <text evidence="2">Belongs to the MreD family.</text>
</comment>
<proteinExistence type="inferred from homology"/>
<keyword evidence="3" id="KW-1003">Cell membrane</keyword>
<dbReference type="InterPro" id="IPR007227">
    <property type="entry name" value="Cell_shape_determining_MreD"/>
</dbReference>
<evidence type="ECO:0000256" key="4">
    <source>
        <dbReference type="ARBA" id="ARBA00022692"/>
    </source>
</evidence>
<evidence type="ECO:0000256" key="6">
    <source>
        <dbReference type="ARBA" id="ARBA00022989"/>
    </source>
</evidence>
<accession>A0A0K8J4W8</accession>
<dbReference type="InterPro" id="IPR017225">
    <property type="entry name" value="Cell_shape_determin_MreD_prd"/>
</dbReference>
<dbReference type="GO" id="GO:0005886">
    <property type="term" value="C:plasma membrane"/>
    <property type="evidence" value="ECO:0007669"/>
    <property type="project" value="UniProtKB-SubCell"/>
</dbReference>
<comment type="subcellular location">
    <subcellularLocation>
        <location evidence="1">Cell membrane</location>
        <topology evidence="1">Multi-pass membrane protein</topology>
    </subcellularLocation>
</comment>
<dbReference type="Pfam" id="PF04093">
    <property type="entry name" value="MreD"/>
    <property type="match status" value="1"/>
</dbReference>